<evidence type="ECO:0000256" key="2">
    <source>
        <dbReference type="ARBA" id="ARBA00022692"/>
    </source>
</evidence>
<feature type="domain" description="SUN" evidence="5">
    <location>
        <begin position="1"/>
        <end position="150"/>
    </location>
</feature>
<dbReference type="InterPro" id="IPR012919">
    <property type="entry name" value="SUN_dom"/>
</dbReference>
<evidence type="ECO:0000259" key="5">
    <source>
        <dbReference type="PROSITE" id="PS51469"/>
    </source>
</evidence>
<dbReference type="STRING" id="113540.ENSSFOP00015034055"/>
<comment type="caution">
    <text evidence="6">The sequence shown here is derived from an EMBL/GenBank/DDBJ whole genome shotgun (WGS) entry which is preliminary data.</text>
</comment>
<dbReference type="InterPro" id="IPR045119">
    <property type="entry name" value="SUN1-5"/>
</dbReference>
<organism evidence="6 7">
    <name type="scientific">Scleropages formosus</name>
    <name type="common">Asian bonytongue</name>
    <name type="synonym">Osteoglossum formosum</name>
    <dbReference type="NCBI Taxonomy" id="113540"/>
    <lineage>
        <taxon>Eukaryota</taxon>
        <taxon>Metazoa</taxon>
        <taxon>Chordata</taxon>
        <taxon>Craniata</taxon>
        <taxon>Vertebrata</taxon>
        <taxon>Euteleostomi</taxon>
        <taxon>Actinopterygii</taxon>
        <taxon>Neopterygii</taxon>
        <taxon>Teleostei</taxon>
        <taxon>Osteoglossocephala</taxon>
        <taxon>Osteoglossomorpha</taxon>
        <taxon>Osteoglossiformes</taxon>
        <taxon>Osteoglossidae</taxon>
        <taxon>Scleropages</taxon>
    </lineage>
</organism>
<accession>A0A0P7UWL5</accession>
<keyword evidence="4" id="KW-0472">Membrane</keyword>
<dbReference type="EMBL" id="JARO02007052">
    <property type="protein sequence ID" value="KPP64422.1"/>
    <property type="molecule type" value="Genomic_DNA"/>
</dbReference>
<dbReference type="PROSITE" id="PS51469">
    <property type="entry name" value="SUN"/>
    <property type="match status" value="1"/>
</dbReference>
<dbReference type="Gene3D" id="2.60.120.260">
    <property type="entry name" value="Galactose-binding domain-like"/>
    <property type="match status" value="1"/>
</dbReference>
<evidence type="ECO:0000256" key="3">
    <source>
        <dbReference type="ARBA" id="ARBA00022989"/>
    </source>
</evidence>
<dbReference type="GO" id="GO:0005637">
    <property type="term" value="C:nuclear inner membrane"/>
    <property type="evidence" value="ECO:0007669"/>
    <property type="project" value="UniProtKB-SubCell"/>
</dbReference>
<dbReference type="Proteomes" id="UP000034805">
    <property type="component" value="Unassembled WGS sequence"/>
</dbReference>
<keyword evidence="2" id="KW-0812">Transmembrane</keyword>
<evidence type="ECO:0000313" key="6">
    <source>
        <dbReference type="EMBL" id="KPP64422.1"/>
    </source>
</evidence>
<proteinExistence type="predicted"/>
<feature type="non-terminal residue" evidence="6">
    <location>
        <position position="150"/>
    </location>
</feature>
<comment type="subcellular location">
    <subcellularLocation>
        <location evidence="1">Nucleus inner membrane</location>
    </subcellularLocation>
</comment>
<dbReference type="AlphaFoldDB" id="A0A0P7UWL5"/>
<evidence type="ECO:0000256" key="4">
    <source>
        <dbReference type="ARBA" id="ARBA00023136"/>
    </source>
</evidence>
<protein>
    <recommendedName>
        <fullName evidence="5">SUN domain-containing protein</fullName>
    </recommendedName>
</protein>
<dbReference type="GO" id="GO:0043495">
    <property type="term" value="F:protein-membrane adaptor activity"/>
    <property type="evidence" value="ECO:0007669"/>
    <property type="project" value="TreeGrafter"/>
</dbReference>
<keyword evidence="3" id="KW-1133">Transmembrane helix</keyword>
<sequence length="150" mass="16963">GSVIFQHHSPTYQIRAGHFPLFGFPLHYTSEGPRSVIQPEVYPGKCWAFQGSQGFLGISLSYPIYITHVTLEHLPQSLSPSGHINSAPKDFAVYALSTEKEEEETTWLGTFTYDQNREPIQTFELPIPAKMIHSAVELKIMSNWGHPEYT</sequence>
<dbReference type="Pfam" id="PF07738">
    <property type="entry name" value="Sad1_UNC"/>
    <property type="match status" value="1"/>
</dbReference>
<dbReference type="PANTHER" id="PTHR12911">
    <property type="entry name" value="SAD1/UNC-84-LIKE PROTEIN-RELATED"/>
    <property type="match status" value="1"/>
</dbReference>
<name>A0A0P7UWL5_SCLFO</name>
<evidence type="ECO:0000256" key="1">
    <source>
        <dbReference type="ARBA" id="ARBA00004540"/>
    </source>
</evidence>
<dbReference type="GO" id="GO:0034993">
    <property type="term" value="C:meiotic nuclear membrane microtubule tethering complex"/>
    <property type="evidence" value="ECO:0007669"/>
    <property type="project" value="TreeGrafter"/>
</dbReference>
<dbReference type="PANTHER" id="PTHR12911:SF22">
    <property type="entry name" value="SUN DOMAIN-CONTAINING PROTEIN 2"/>
    <property type="match status" value="1"/>
</dbReference>
<feature type="non-terminal residue" evidence="6">
    <location>
        <position position="1"/>
    </location>
</feature>
<evidence type="ECO:0000313" key="7">
    <source>
        <dbReference type="Proteomes" id="UP000034805"/>
    </source>
</evidence>
<reference evidence="6 7" key="1">
    <citation type="submission" date="2015-08" db="EMBL/GenBank/DDBJ databases">
        <title>The genome of the Asian arowana (Scleropages formosus).</title>
        <authorList>
            <person name="Tan M.H."/>
            <person name="Gan H.M."/>
            <person name="Croft L.J."/>
            <person name="Austin C.M."/>
        </authorList>
    </citation>
    <scope>NUCLEOTIDE SEQUENCE [LARGE SCALE GENOMIC DNA]</scope>
    <source>
        <strain evidence="6">Aro1</strain>
    </source>
</reference>
<gene>
    <name evidence="6" type="ORF">Z043_117235</name>
</gene>